<dbReference type="EMBL" id="RBXX01000002">
    <property type="protein sequence ID" value="RKT82069.1"/>
    <property type="molecule type" value="Genomic_DNA"/>
</dbReference>
<evidence type="ECO:0000313" key="4">
    <source>
        <dbReference type="Proteomes" id="UP000270697"/>
    </source>
</evidence>
<dbReference type="STRING" id="455193.SAMN05421805_1376"/>
<protein>
    <submittedName>
        <fullName evidence="2">Uncharacterized protein</fullName>
    </submittedName>
</protein>
<dbReference type="Proteomes" id="UP000270697">
    <property type="component" value="Unassembled WGS sequence"/>
</dbReference>
<evidence type="ECO:0000313" key="1">
    <source>
        <dbReference type="EMBL" id="RKT82069.1"/>
    </source>
</evidence>
<gene>
    <name evidence="1" type="ORF">ATL45_0311</name>
    <name evidence="2" type="ORF">SAMN05421805_1376</name>
</gene>
<reference evidence="1 4" key="2">
    <citation type="submission" date="2018-10" db="EMBL/GenBank/DDBJ databases">
        <title>Sequencing the genomes of 1000 actinobacteria strains.</title>
        <authorList>
            <person name="Klenk H.-P."/>
        </authorList>
    </citation>
    <scope>NUCLEOTIDE SEQUENCE [LARGE SCALE GENOMIC DNA]</scope>
    <source>
        <strain evidence="1 4">DSM 45119</strain>
    </source>
</reference>
<evidence type="ECO:0000313" key="2">
    <source>
        <dbReference type="EMBL" id="SFP04968.1"/>
    </source>
</evidence>
<dbReference type="EMBL" id="FOUP01000037">
    <property type="protein sequence ID" value="SFP04968.1"/>
    <property type="molecule type" value="Genomic_DNA"/>
</dbReference>
<proteinExistence type="predicted"/>
<dbReference type="Proteomes" id="UP000199398">
    <property type="component" value="Unassembled WGS sequence"/>
</dbReference>
<sequence length="67" mass="7337">MRARSASRSRPSDLAVTETGVITRGGLAIGWDEIAEVLVVRDARITSWAGPREGRAPGHQRSVLKRR</sequence>
<organism evidence="2 3">
    <name type="scientific">Saccharopolyspora antimicrobica</name>
    <dbReference type="NCBI Taxonomy" id="455193"/>
    <lineage>
        <taxon>Bacteria</taxon>
        <taxon>Bacillati</taxon>
        <taxon>Actinomycetota</taxon>
        <taxon>Actinomycetes</taxon>
        <taxon>Pseudonocardiales</taxon>
        <taxon>Pseudonocardiaceae</taxon>
        <taxon>Saccharopolyspora</taxon>
    </lineage>
</organism>
<accession>A0A1I5M5Q1</accession>
<name>A0A1I5M5Q1_9PSEU</name>
<keyword evidence="4" id="KW-1185">Reference proteome</keyword>
<evidence type="ECO:0000313" key="3">
    <source>
        <dbReference type="Proteomes" id="UP000199398"/>
    </source>
</evidence>
<dbReference type="AlphaFoldDB" id="A0A1I5M5Q1"/>
<reference evidence="2 3" key="1">
    <citation type="submission" date="2016-10" db="EMBL/GenBank/DDBJ databases">
        <authorList>
            <person name="de Groot N.N."/>
        </authorList>
    </citation>
    <scope>NUCLEOTIDE SEQUENCE [LARGE SCALE GENOMIC DNA]</scope>
    <source>
        <strain evidence="2 3">CPCC 201259</strain>
    </source>
</reference>